<evidence type="ECO:0000313" key="6">
    <source>
        <dbReference type="Proteomes" id="UP000229740"/>
    </source>
</evidence>
<dbReference type="SUPFAM" id="SSF46785">
    <property type="entry name" value="Winged helix' DNA-binding domain"/>
    <property type="match status" value="1"/>
</dbReference>
<comment type="caution">
    <text evidence="5">The sequence shown here is derived from an EMBL/GenBank/DDBJ whole genome shotgun (WGS) entry which is preliminary data.</text>
</comment>
<dbReference type="InterPro" id="IPR000524">
    <property type="entry name" value="Tscrpt_reg_HTH_GntR"/>
</dbReference>
<dbReference type="Gene3D" id="1.20.120.530">
    <property type="entry name" value="GntR ligand-binding domain-like"/>
    <property type="match status" value="1"/>
</dbReference>
<dbReference type="GO" id="GO:0003677">
    <property type="term" value="F:DNA binding"/>
    <property type="evidence" value="ECO:0007669"/>
    <property type="project" value="UniProtKB-KW"/>
</dbReference>
<proteinExistence type="predicted"/>
<dbReference type="SMART" id="SM00895">
    <property type="entry name" value="FCD"/>
    <property type="match status" value="1"/>
</dbReference>
<gene>
    <name evidence="5" type="ORF">CSB45_05175</name>
</gene>
<evidence type="ECO:0000256" key="3">
    <source>
        <dbReference type="ARBA" id="ARBA00023163"/>
    </source>
</evidence>
<dbReference type="GO" id="GO:0003700">
    <property type="term" value="F:DNA-binding transcription factor activity"/>
    <property type="evidence" value="ECO:0007669"/>
    <property type="project" value="InterPro"/>
</dbReference>
<dbReference type="SUPFAM" id="SSF48008">
    <property type="entry name" value="GntR ligand-binding domain-like"/>
    <property type="match status" value="1"/>
</dbReference>
<dbReference type="Pfam" id="PF00392">
    <property type="entry name" value="GntR"/>
    <property type="match status" value="1"/>
</dbReference>
<protein>
    <submittedName>
        <fullName evidence="5">GntR family transcriptional regulator</fullName>
    </submittedName>
</protein>
<name>A0A2G6E7Q9_9BACT</name>
<dbReference type="Proteomes" id="UP000229740">
    <property type="component" value="Unassembled WGS sequence"/>
</dbReference>
<dbReference type="AlphaFoldDB" id="A0A2G6E7Q9"/>
<evidence type="ECO:0000313" key="5">
    <source>
        <dbReference type="EMBL" id="PID58084.1"/>
    </source>
</evidence>
<sequence>MSSKKDAIHYFEPIELRDPADSVIQQIKDLISSGRLKSGDKLPSEQKLEERFGISRAIVRRALKRLDAYGIVKTVPQSGTYVAGLGLDALGGLLSNVLELEEKHYEAVVEARYAVEAHAVRLATERISPKGLEELDAVHRDFSQQMRRGVGSLDEDLVFHLKIAEFAANPVLKALITILASDVIKLNRDLEEHLGRQKFLERRIMAVQEHQQILDAMHSREPEKAVSAMQEHYQKSKLFREHIRETLQE</sequence>
<dbReference type="InterPro" id="IPR008920">
    <property type="entry name" value="TF_FadR/GntR_C"/>
</dbReference>
<dbReference type="PRINTS" id="PR00035">
    <property type="entry name" value="HTHGNTR"/>
</dbReference>
<evidence type="ECO:0000256" key="2">
    <source>
        <dbReference type="ARBA" id="ARBA00023125"/>
    </source>
</evidence>
<dbReference type="InterPro" id="IPR011711">
    <property type="entry name" value="GntR_C"/>
</dbReference>
<evidence type="ECO:0000259" key="4">
    <source>
        <dbReference type="PROSITE" id="PS50949"/>
    </source>
</evidence>
<keyword evidence="1" id="KW-0805">Transcription regulation</keyword>
<keyword evidence="3" id="KW-0804">Transcription</keyword>
<dbReference type="SMART" id="SM00345">
    <property type="entry name" value="HTH_GNTR"/>
    <property type="match status" value="1"/>
</dbReference>
<dbReference type="EMBL" id="PDPS01000024">
    <property type="protein sequence ID" value="PID58084.1"/>
    <property type="molecule type" value="Genomic_DNA"/>
</dbReference>
<dbReference type="InterPro" id="IPR036388">
    <property type="entry name" value="WH-like_DNA-bd_sf"/>
</dbReference>
<evidence type="ECO:0000256" key="1">
    <source>
        <dbReference type="ARBA" id="ARBA00023015"/>
    </source>
</evidence>
<reference evidence="5 6" key="1">
    <citation type="submission" date="2017-10" db="EMBL/GenBank/DDBJ databases">
        <title>Novel microbial diversity and functional potential in the marine mammal oral microbiome.</title>
        <authorList>
            <person name="Dudek N.K."/>
            <person name="Sun C.L."/>
            <person name="Burstein D."/>
            <person name="Kantor R.S."/>
            <person name="Aliaga Goltsman D.S."/>
            <person name="Bik E.M."/>
            <person name="Thomas B.C."/>
            <person name="Banfield J.F."/>
            <person name="Relman D.A."/>
        </authorList>
    </citation>
    <scope>NUCLEOTIDE SEQUENCE [LARGE SCALE GENOMIC DNA]</scope>
    <source>
        <strain evidence="5">DOLZORAL124_49_17</strain>
    </source>
</reference>
<dbReference type="Gene3D" id="1.10.10.10">
    <property type="entry name" value="Winged helix-like DNA-binding domain superfamily/Winged helix DNA-binding domain"/>
    <property type="match status" value="1"/>
</dbReference>
<dbReference type="InterPro" id="IPR036390">
    <property type="entry name" value="WH_DNA-bd_sf"/>
</dbReference>
<accession>A0A2G6E7Q9</accession>
<organism evidence="5 6">
    <name type="scientific">candidate division KSB3 bacterium</name>
    <dbReference type="NCBI Taxonomy" id="2044937"/>
    <lineage>
        <taxon>Bacteria</taxon>
        <taxon>candidate division KSB3</taxon>
    </lineage>
</organism>
<dbReference type="Pfam" id="PF07729">
    <property type="entry name" value="FCD"/>
    <property type="match status" value="1"/>
</dbReference>
<feature type="domain" description="HTH gntR-type" evidence="4">
    <location>
        <begin position="17"/>
        <end position="85"/>
    </location>
</feature>
<dbReference type="CDD" id="cd07377">
    <property type="entry name" value="WHTH_GntR"/>
    <property type="match status" value="1"/>
</dbReference>
<dbReference type="PANTHER" id="PTHR43537">
    <property type="entry name" value="TRANSCRIPTIONAL REGULATOR, GNTR FAMILY"/>
    <property type="match status" value="1"/>
</dbReference>
<keyword evidence="2" id="KW-0238">DNA-binding</keyword>
<dbReference type="PROSITE" id="PS50949">
    <property type="entry name" value="HTH_GNTR"/>
    <property type="match status" value="1"/>
</dbReference>
<dbReference type="PANTHER" id="PTHR43537:SF5">
    <property type="entry name" value="UXU OPERON TRANSCRIPTIONAL REGULATOR"/>
    <property type="match status" value="1"/>
</dbReference>